<gene>
    <name evidence="3" type="ORF">S12H4_09090</name>
</gene>
<dbReference type="Pfam" id="PF13715">
    <property type="entry name" value="CarbopepD_reg_2"/>
    <property type="match status" value="1"/>
</dbReference>
<evidence type="ECO:0000259" key="2">
    <source>
        <dbReference type="Pfam" id="PF07715"/>
    </source>
</evidence>
<dbReference type="SUPFAM" id="SSF49464">
    <property type="entry name" value="Carboxypeptidase regulatory domain-like"/>
    <property type="match status" value="1"/>
</dbReference>
<name>X1SNB7_9ZZZZ</name>
<protein>
    <recommendedName>
        <fullName evidence="2">TonB-dependent receptor plug domain-containing protein</fullName>
    </recommendedName>
</protein>
<evidence type="ECO:0000313" key="3">
    <source>
        <dbReference type="EMBL" id="GAI69304.1"/>
    </source>
</evidence>
<dbReference type="NCBIfam" id="TIGR04057">
    <property type="entry name" value="SusC_RagA_signa"/>
    <property type="match status" value="1"/>
</dbReference>
<dbReference type="InterPro" id="IPR008969">
    <property type="entry name" value="CarboxyPept-like_regulatory"/>
</dbReference>
<feature type="domain" description="TonB-dependent receptor plug" evidence="2">
    <location>
        <begin position="127"/>
        <end position="233"/>
    </location>
</feature>
<dbReference type="EMBL" id="BARW01003626">
    <property type="protein sequence ID" value="GAI69304.1"/>
    <property type="molecule type" value="Genomic_DNA"/>
</dbReference>
<reference evidence="3" key="1">
    <citation type="journal article" date="2014" name="Front. Microbiol.">
        <title>High frequency of phylogenetically diverse reductive dehalogenase-homologous genes in deep subseafloor sedimentary metagenomes.</title>
        <authorList>
            <person name="Kawai M."/>
            <person name="Futagami T."/>
            <person name="Toyoda A."/>
            <person name="Takaki Y."/>
            <person name="Nishi S."/>
            <person name="Hori S."/>
            <person name="Arai W."/>
            <person name="Tsubouchi T."/>
            <person name="Morono Y."/>
            <person name="Uchiyama I."/>
            <person name="Ito T."/>
            <person name="Fujiyama A."/>
            <person name="Inagaki F."/>
            <person name="Takami H."/>
        </authorList>
    </citation>
    <scope>NUCLEOTIDE SEQUENCE</scope>
    <source>
        <strain evidence="3">Expedition CK06-06</strain>
    </source>
</reference>
<dbReference type="GO" id="GO:0015344">
    <property type="term" value="F:siderophore uptake transmembrane transporter activity"/>
    <property type="evidence" value="ECO:0007669"/>
    <property type="project" value="TreeGrafter"/>
</dbReference>
<dbReference type="FunFam" id="2.60.40.1120:FF:000003">
    <property type="entry name" value="Outer membrane protein Omp121"/>
    <property type="match status" value="1"/>
</dbReference>
<dbReference type="InterPro" id="IPR039426">
    <property type="entry name" value="TonB-dep_rcpt-like"/>
</dbReference>
<comment type="caution">
    <text evidence="3">The sequence shown here is derived from an EMBL/GenBank/DDBJ whole genome shotgun (WGS) entry which is preliminary data.</text>
</comment>
<feature type="non-terminal residue" evidence="3">
    <location>
        <position position="239"/>
    </location>
</feature>
<dbReference type="GO" id="GO:0044718">
    <property type="term" value="P:siderophore transmembrane transport"/>
    <property type="evidence" value="ECO:0007669"/>
    <property type="project" value="TreeGrafter"/>
</dbReference>
<dbReference type="AlphaFoldDB" id="X1SNB7"/>
<dbReference type="InterPro" id="IPR012910">
    <property type="entry name" value="Plug_dom"/>
</dbReference>
<dbReference type="FunFam" id="2.170.130.10:FF:000003">
    <property type="entry name" value="SusC/RagA family TonB-linked outer membrane protein"/>
    <property type="match status" value="1"/>
</dbReference>
<dbReference type="PANTHER" id="PTHR30069">
    <property type="entry name" value="TONB-DEPENDENT OUTER MEMBRANE RECEPTOR"/>
    <property type="match status" value="1"/>
</dbReference>
<dbReference type="InterPro" id="IPR023997">
    <property type="entry name" value="TonB-dep_OMP_SusC/RagA_CS"/>
</dbReference>
<dbReference type="Pfam" id="PF07715">
    <property type="entry name" value="Plug"/>
    <property type="match status" value="1"/>
</dbReference>
<organism evidence="3">
    <name type="scientific">marine sediment metagenome</name>
    <dbReference type="NCBI Taxonomy" id="412755"/>
    <lineage>
        <taxon>unclassified sequences</taxon>
        <taxon>metagenomes</taxon>
        <taxon>ecological metagenomes</taxon>
    </lineage>
</organism>
<sequence>MKKTRNFLKWILKIIFLYAFLTFIGTLTVNAQEREVTGTVTTEEGVTLPGASVLIKGTTTGTITDTDGNYSLTVPGPDAVLVFSFIGYTTQEIQVGSQSVIDIVLSETIEKLDEVVVIGYGTQSRATVTTSVSKVDADDLRSTPVTSNPATALIGRVAGLTVVETDGRPHASPRIWIRGGTDFGPTNDTPLYVIDGVVRDDMDDINPADIESFNILKDAASTAIYGARAANGVILITTK</sequence>
<dbReference type="PANTHER" id="PTHR30069:SF29">
    <property type="entry name" value="HEMOGLOBIN AND HEMOGLOBIN-HAPTOGLOBIN-BINDING PROTEIN 1-RELATED"/>
    <property type="match status" value="1"/>
</dbReference>
<dbReference type="InterPro" id="IPR037066">
    <property type="entry name" value="Plug_dom_sf"/>
</dbReference>
<dbReference type="PROSITE" id="PS52016">
    <property type="entry name" value="TONB_DEPENDENT_REC_3"/>
    <property type="match status" value="1"/>
</dbReference>
<dbReference type="Gene3D" id="2.60.40.1120">
    <property type="entry name" value="Carboxypeptidase-like, regulatory domain"/>
    <property type="match status" value="1"/>
</dbReference>
<keyword evidence="1" id="KW-0732">Signal</keyword>
<dbReference type="SUPFAM" id="SSF56935">
    <property type="entry name" value="Porins"/>
    <property type="match status" value="1"/>
</dbReference>
<dbReference type="Gene3D" id="2.170.130.10">
    <property type="entry name" value="TonB-dependent receptor, plug domain"/>
    <property type="match status" value="1"/>
</dbReference>
<evidence type="ECO:0000256" key="1">
    <source>
        <dbReference type="ARBA" id="ARBA00022729"/>
    </source>
</evidence>
<accession>X1SNB7</accession>
<proteinExistence type="predicted"/>